<dbReference type="SUPFAM" id="SSF141868">
    <property type="entry name" value="EAL domain-like"/>
    <property type="match status" value="1"/>
</dbReference>
<reference evidence="3 4" key="1">
    <citation type="submission" date="2024-09" db="EMBL/GenBank/DDBJ databases">
        <authorList>
            <person name="Sun Q."/>
            <person name="Mori K."/>
        </authorList>
    </citation>
    <scope>NUCLEOTIDE SEQUENCE [LARGE SCALE GENOMIC DNA]</scope>
    <source>
        <strain evidence="3 4">TISTR 1856</strain>
    </source>
</reference>
<dbReference type="InterPro" id="IPR035919">
    <property type="entry name" value="EAL_sf"/>
</dbReference>
<dbReference type="Gene3D" id="3.20.20.450">
    <property type="entry name" value="EAL domain"/>
    <property type="match status" value="1"/>
</dbReference>
<keyword evidence="4" id="KW-1185">Reference proteome</keyword>
<dbReference type="Pfam" id="PF00563">
    <property type="entry name" value="EAL"/>
    <property type="match status" value="1"/>
</dbReference>
<dbReference type="RefSeq" id="WP_380138353.1">
    <property type="nucleotide sequence ID" value="NZ_JBHLUI010000009.1"/>
</dbReference>
<dbReference type="CDD" id="cd01948">
    <property type="entry name" value="EAL"/>
    <property type="match status" value="1"/>
</dbReference>
<accession>A0ABV5LQR2</accession>
<dbReference type="SMART" id="SM00052">
    <property type="entry name" value="EAL"/>
    <property type="match status" value="1"/>
</dbReference>
<sequence>MDVTARVGWRRRIDALLAQPAAFSLALQPVVDVAARRVAGYEALGRFGVAIEGRRRGPGEWFAAAAHLGRAAELDALVLQSVLQERVRLPHGTFLTVNVTPDALLTPAFVAQLLAGERRGLVLEVTEHAEVDSADLVGPLDAWRDRGGLVALDDVGAGHSGLLRLALTRPDLIKIDLQLIRGLESDLMKRSVVQLVGECAARLDAWVVAEGVETVAELDVLRTMGVPLVQGFLLARPRGGFARLDPGAAALLAGSDRSTPGPRTADEPGPTGPVSPVSRLARRPRTTLDLAVAHAVAEVEGCTTVVLDDRDVPVAVVLPDVTGSRAVTELTCVDPGTRVGDVAVRAVSRPTGRRFDPVVCTDETGRFVGLVGVEDLVIDLAAAQVPVEHPPVPRPEVLHPQVAHPQVTHPQVAHPQGVGA</sequence>
<gene>
    <name evidence="3" type="ORF">ACFFVI_05565</name>
</gene>
<evidence type="ECO:0000259" key="2">
    <source>
        <dbReference type="PROSITE" id="PS50883"/>
    </source>
</evidence>
<evidence type="ECO:0000313" key="3">
    <source>
        <dbReference type="EMBL" id="MFB9376429.1"/>
    </source>
</evidence>
<dbReference type="InterPro" id="IPR001633">
    <property type="entry name" value="EAL_dom"/>
</dbReference>
<dbReference type="InterPro" id="IPR050706">
    <property type="entry name" value="Cyclic-di-GMP_PDE-like"/>
</dbReference>
<dbReference type="PANTHER" id="PTHR33121:SF76">
    <property type="entry name" value="SIGNALING PROTEIN"/>
    <property type="match status" value="1"/>
</dbReference>
<organism evidence="3 4">
    <name type="scientific">Kineococcus gynurae</name>
    <dbReference type="NCBI Taxonomy" id="452979"/>
    <lineage>
        <taxon>Bacteria</taxon>
        <taxon>Bacillati</taxon>
        <taxon>Actinomycetota</taxon>
        <taxon>Actinomycetes</taxon>
        <taxon>Kineosporiales</taxon>
        <taxon>Kineosporiaceae</taxon>
        <taxon>Kineococcus</taxon>
    </lineage>
</organism>
<evidence type="ECO:0000256" key="1">
    <source>
        <dbReference type="SAM" id="MobiDB-lite"/>
    </source>
</evidence>
<dbReference type="Proteomes" id="UP001589748">
    <property type="component" value="Unassembled WGS sequence"/>
</dbReference>
<comment type="caution">
    <text evidence="3">The sequence shown here is derived from an EMBL/GenBank/DDBJ whole genome shotgun (WGS) entry which is preliminary data.</text>
</comment>
<name>A0ABV5LQR2_9ACTN</name>
<dbReference type="PROSITE" id="PS50883">
    <property type="entry name" value="EAL"/>
    <property type="match status" value="1"/>
</dbReference>
<dbReference type="PANTHER" id="PTHR33121">
    <property type="entry name" value="CYCLIC DI-GMP PHOSPHODIESTERASE PDEF"/>
    <property type="match status" value="1"/>
</dbReference>
<proteinExistence type="predicted"/>
<feature type="domain" description="EAL" evidence="2">
    <location>
        <begin position="6"/>
        <end position="251"/>
    </location>
</feature>
<feature type="region of interest" description="Disordered" evidence="1">
    <location>
        <begin position="252"/>
        <end position="279"/>
    </location>
</feature>
<protein>
    <submittedName>
        <fullName evidence="3">EAL domain-containing protein</fullName>
    </submittedName>
</protein>
<dbReference type="EMBL" id="JBHMDM010000003">
    <property type="protein sequence ID" value="MFB9376429.1"/>
    <property type="molecule type" value="Genomic_DNA"/>
</dbReference>
<evidence type="ECO:0000313" key="4">
    <source>
        <dbReference type="Proteomes" id="UP001589748"/>
    </source>
</evidence>